<protein>
    <recommendedName>
        <fullName evidence="4">Transposase Tc1-like domain-containing protein</fullName>
    </recommendedName>
</protein>
<evidence type="ECO:0008006" key="4">
    <source>
        <dbReference type="Google" id="ProtNLM"/>
    </source>
</evidence>
<feature type="compositionally biased region" description="Basic residues" evidence="1">
    <location>
        <begin position="13"/>
        <end position="25"/>
    </location>
</feature>
<feature type="region of interest" description="Disordered" evidence="1">
    <location>
        <begin position="260"/>
        <end position="293"/>
    </location>
</feature>
<proteinExistence type="predicted"/>
<evidence type="ECO:0000313" key="3">
    <source>
        <dbReference type="Proteomes" id="UP000277580"/>
    </source>
</evidence>
<name>A0A3N4KP85_9PEZI</name>
<dbReference type="GO" id="GO:0003676">
    <property type="term" value="F:nucleic acid binding"/>
    <property type="evidence" value="ECO:0007669"/>
    <property type="project" value="InterPro"/>
</dbReference>
<dbReference type="AlphaFoldDB" id="A0A3N4KP85"/>
<keyword evidence="3" id="KW-1185">Reference proteome</keyword>
<dbReference type="InParanoid" id="A0A3N4KP85"/>
<organism evidence="2 3">
    <name type="scientific">Morchella conica CCBAS932</name>
    <dbReference type="NCBI Taxonomy" id="1392247"/>
    <lineage>
        <taxon>Eukaryota</taxon>
        <taxon>Fungi</taxon>
        <taxon>Dikarya</taxon>
        <taxon>Ascomycota</taxon>
        <taxon>Pezizomycotina</taxon>
        <taxon>Pezizomycetes</taxon>
        <taxon>Pezizales</taxon>
        <taxon>Morchellaceae</taxon>
        <taxon>Morchella</taxon>
    </lineage>
</organism>
<dbReference type="OrthoDB" id="5379778at2759"/>
<accession>A0A3N4KP85</accession>
<dbReference type="Proteomes" id="UP000277580">
    <property type="component" value="Unassembled WGS sequence"/>
</dbReference>
<evidence type="ECO:0000256" key="1">
    <source>
        <dbReference type="SAM" id="MobiDB-lite"/>
    </source>
</evidence>
<gene>
    <name evidence="2" type="ORF">P167DRAFT_574366</name>
</gene>
<sequence>MARRKSKAEVKPGTRRQVKRSRQGHPHTDLGKRGAVIALKTAGHKYHEIASIIGVPIQTASHIYKHAIQNAQENKENHDSTSDPNLNLVTNRGRSQKFNSEQRQAIVQFATRDGSQRRKPFTHLARYRQYIPCWKPNLSNKNIEARYNFAVKFKNKPIAGFWDGWIWTDEMYLIVGAHYGPERVIRNDNEKWDDECVDRERPAQVQIMFWGAIIYNVACKDCPYFIWEKETKAEKEAAATTLSSHTASIEKAATQFRNAEAERQKTLLKGQRPRGRPPNPAKHKKEKLTRAKN</sequence>
<dbReference type="Gene3D" id="3.30.420.10">
    <property type="entry name" value="Ribonuclease H-like superfamily/Ribonuclease H"/>
    <property type="match status" value="1"/>
</dbReference>
<feature type="region of interest" description="Disordered" evidence="1">
    <location>
        <begin position="1"/>
        <end position="33"/>
    </location>
</feature>
<dbReference type="InterPro" id="IPR036397">
    <property type="entry name" value="RNaseH_sf"/>
</dbReference>
<evidence type="ECO:0000313" key="2">
    <source>
        <dbReference type="EMBL" id="RPB12327.1"/>
    </source>
</evidence>
<reference evidence="2 3" key="1">
    <citation type="journal article" date="2018" name="Nat. Ecol. Evol.">
        <title>Pezizomycetes genomes reveal the molecular basis of ectomycorrhizal truffle lifestyle.</title>
        <authorList>
            <person name="Murat C."/>
            <person name="Payen T."/>
            <person name="Noel B."/>
            <person name="Kuo A."/>
            <person name="Morin E."/>
            <person name="Chen J."/>
            <person name="Kohler A."/>
            <person name="Krizsan K."/>
            <person name="Balestrini R."/>
            <person name="Da Silva C."/>
            <person name="Montanini B."/>
            <person name="Hainaut M."/>
            <person name="Levati E."/>
            <person name="Barry K.W."/>
            <person name="Belfiori B."/>
            <person name="Cichocki N."/>
            <person name="Clum A."/>
            <person name="Dockter R.B."/>
            <person name="Fauchery L."/>
            <person name="Guy J."/>
            <person name="Iotti M."/>
            <person name="Le Tacon F."/>
            <person name="Lindquist E.A."/>
            <person name="Lipzen A."/>
            <person name="Malagnac F."/>
            <person name="Mello A."/>
            <person name="Molinier V."/>
            <person name="Miyauchi S."/>
            <person name="Poulain J."/>
            <person name="Riccioni C."/>
            <person name="Rubini A."/>
            <person name="Sitrit Y."/>
            <person name="Splivallo R."/>
            <person name="Traeger S."/>
            <person name="Wang M."/>
            <person name="Zifcakova L."/>
            <person name="Wipf D."/>
            <person name="Zambonelli A."/>
            <person name="Paolocci F."/>
            <person name="Nowrousian M."/>
            <person name="Ottonello S."/>
            <person name="Baldrian P."/>
            <person name="Spatafora J.W."/>
            <person name="Henrissat B."/>
            <person name="Nagy L.G."/>
            <person name="Aury J.M."/>
            <person name="Wincker P."/>
            <person name="Grigoriev I.V."/>
            <person name="Bonfante P."/>
            <person name="Martin F.M."/>
        </authorList>
    </citation>
    <scope>NUCLEOTIDE SEQUENCE [LARGE SCALE GENOMIC DNA]</scope>
    <source>
        <strain evidence="2 3">CCBAS932</strain>
    </source>
</reference>
<feature type="compositionally biased region" description="Basic residues" evidence="1">
    <location>
        <begin position="271"/>
        <end position="293"/>
    </location>
</feature>
<dbReference type="EMBL" id="ML119129">
    <property type="protein sequence ID" value="RPB12327.1"/>
    <property type="molecule type" value="Genomic_DNA"/>
</dbReference>